<dbReference type="AlphaFoldDB" id="A0A4R4SUW0"/>
<name>A0A4R4SUW0_9ACTN</name>
<protein>
    <submittedName>
        <fullName evidence="3">Uncharacterized protein</fullName>
    </submittedName>
</protein>
<keyword evidence="2" id="KW-1133">Transmembrane helix</keyword>
<evidence type="ECO:0000313" key="3">
    <source>
        <dbReference type="EMBL" id="TDC67931.1"/>
    </source>
</evidence>
<evidence type="ECO:0000256" key="1">
    <source>
        <dbReference type="SAM" id="MobiDB-lite"/>
    </source>
</evidence>
<sequence>MRGDEELEAVLRGSDPVRDEALPDPEGPDGLRVLTGARRRAGRSRLRRLLVIPSAVAVTMGAATAGVVLATGGGAVVDSTLVRCMAPESGYRIVPEDDPLPYMNTEFNAATDDLAEVCRWTLIEAGSGDSLLADTPVTPCVDDAGLIIVRPGGTGVCAENDEVLYVGVTEEQQRLAEFRLALDETYRNVECFPMAEFPAVVDRLRAEHDLSGWTVRLSDETPGDCVGHVLFREAEREITAWAMDERMLEEVLG</sequence>
<reference evidence="3 4" key="1">
    <citation type="submission" date="2019-03" db="EMBL/GenBank/DDBJ databases">
        <title>Draft genome sequences of novel Actinobacteria.</title>
        <authorList>
            <person name="Sahin N."/>
            <person name="Ay H."/>
            <person name="Saygin H."/>
        </authorList>
    </citation>
    <scope>NUCLEOTIDE SEQUENCE [LARGE SCALE GENOMIC DNA]</scope>
    <source>
        <strain evidence="3 4">DSM 41900</strain>
    </source>
</reference>
<proteinExistence type="predicted"/>
<evidence type="ECO:0000313" key="4">
    <source>
        <dbReference type="Proteomes" id="UP000295345"/>
    </source>
</evidence>
<feature type="region of interest" description="Disordered" evidence="1">
    <location>
        <begin position="1"/>
        <end position="32"/>
    </location>
</feature>
<evidence type="ECO:0000256" key="2">
    <source>
        <dbReference type="SAM" id="Phobius"/>
    </source>
</evidence>
<comment type="caution">
    <text evidence="3">The sequence shown here is derived from an EMBL/GenBank/DDBJ whole genome shotgun (WGS) entry which is preliminary data.</text>
</comment>
<dbReference type="OrthoDB" id="4159269at2"/>
<keyword evidence="2" id="KW-0812">Transmembrane</keyword>
<keyword evidence="4" id="KW-1185">Reference proteome</keyword>
<feature type="transmembrane region" description="Helical" evidence="2">
    <location>
        <begin position="49"/>
        <end position="77"/>
    </location>
</feature>
<dbReference type="RefSeq" id="WP_132820977.1">
    <property type="nucleotide sequence ID" value="NZ_SMKI01000398.1"/>
</dbReference>
<gene>
    <name evidence="3" type="ORF">E1283_28125</name>
</gene>
<keyword evidence="2" id="KW-0472">Membrane</keyword>
<organism evidence="3 4">
    <name type="scientific">Streptomyces hainanensis</name>
    <dbReference type="NCBI Taxonomy" id="402648"/>
    <lineage>
        <taxon>Bacteria</taxon>
        <taxon>Bacillati</taxon>
        <taxon>Actinomycetota</taxon>
        <taxon>Actinomycetes</taxon>
        <taxon>Kitasatosporales</taxon>
        <taxon>Streptomycetaceae</taxon>
        <taxon>Streptomyces</taxon>
    </lineage>
</organism>
<dbReference type="Proteomes" id="UP000295345">
    <property type="component" value="Unassembled WGS sequence"/>
</dbReference>
<dbReference type="EMBL" id="SMKI01000398">
    <property type="protein sequence ID" value="TDC67931.1"/>
    <property type="molecule type" value="Genomic_DNA"/>
</dbReference>
<accession>A0A4R4SUW0</accession>